<evidence type="ECO:0000313" key="4">
    <source>
        <dbReference type="EMBL" id="KAH6879404.1"/>
    </source>
</evidence>
<dbReference type="GO" id="GO:0005506">
    <property type="term" value="F:iron ion binding"/>
    <property type="evidence" value="ECO:0007669"/>
    <property type="project" value="InterPro"/>
</dbReference>
<proteinExistence type="predicted"/>
<dbReference type="GO" id="GO:0016705">
    <property type="term" value="F:oxidoreductase activity, acting on paired donors, with incorporation or reduction of molecular oxygen"/>
    <property type="evidence" value="ECO:0007669"/>
    <property type="project" value="InterPro"/>
</dbReference>
<dbReference type="GO" id="GO:0004497">
    <property type="term" value="F:monooxygenase activity"/>
    <property type="evidence" value="ECO:0007669"/>
    <property type="project" value="InterPro"/>
</dbReference>
<organism evidence="4 5">
    <name type="scientific">Thelonectria olida</name>
    <dbReference type="NCBI Taxonomy" id="1576542"/>
    <lineage>
        <taxon>Eukaryota</taxon>
        <taxon>Fungi</taxon>
        <taxon>Dikarya</taxon>
        <taxon>Ascomycota</taxon>
        <taxon>Pezizomycotina</taxon>
        <taxon>Sordariomycetes</taxon>
        <taxon>Hypocreomycetidae</taxon>
        <taxon>Hypocreales</taxon>
        <taxon>Nectriaceae</taxon>
        <taxon>Thelonectria</taxon>
    </lineage>
</organism>
<comment type="caution">
    <text evidence="4">The sequence shown here is derived from an EMBL/GenBank/DDBJ whole genome shotgun (WGS) entry which is preliminary data.</text>
</comment>
<dbReference type="AlphaFoldDB" id="A0A9P8VV99"/>
<dbReference type="InterPro" id="IPR050121">
    <property type="entry name" value="Cytochrome_P450_monoxygenase"/>
</dbReference>
<dbReference type="EMBL" id="JAGPYM010000029">
    <property type="protein sequence ID" value="KAH6879404.1"/>
    <property type="molecule type" value="Genomic_DNA"/>
</dbReference>
<gene>
    <name evidence="4" type="ORF">B0T10DRAFT_566093</name>
</gene>
<dbReference type="Pfam" id="PF00067">
    <property type="entry name" value="p450"/>
    <property type="match status" value="1"/>
</dbReference>
<keyword evidence="3" id="KW-0408">Iron</keyword>
<protein>
    <submittedName>
        <fullName evidence="4">Cytochrome P450</fullName>
    </submittedName>
</protein>
<name>A0A9P8VV99_9HYPO</name>
<evidence type="ECO:0000256" key="1">
    <source>
        <dbReference type="ARBA" id="ARBA00022617"/>
    </source>
</evidence>
<dbReference type="PANTHER" id="PTHR24305">
    <property type="entry name" value="CYTOCHROME P450"/>
    <property type="match status" value="1"/>
</dbReference>
<dbReference type="SUPFAM" id="SSF48264">
    <property type="entry name" value="Cytochrome P450"/>
    <property type="match status" value="1"/>
</dbReference>
<evidence type="ECO:0000256" key="2">
    <source>
        <dbReference type="ARBA" id="ARBA00022723"/>
    </source>
</evidence>
<dbReference type="InterPro" id="IPR001128">
    <property type="entry name" value="Cyt_P450"/>
</dbReference>
<dbReference type="Gene3D" id="1.10.630.10">
    <property type="entry name" value="Cytochrome P450"/>
    <property type="match status" value="1"/>
</dbReference>
<accession>A0A9P8VV99</accession>
<dbReference type="InterPro" id="IPR036396">
    <property type="entry name" value="Cyt_P450_sf"/>
</dbReference>
<evidence type="ECO:0000256" key="3">
    <source>
        <dbReference type="ARBA" id="ARBA00023004"/>
    </source>
</evidence>
<dbReference type="OrthoDB" id="2789670at2759"/>
<keyword evidence="2" id="KW-0479">Metal-binding</keyword>
<dbReference type="PANTHER" id="PTHR24305:SF172">
    <property type="entry name" value="P450, PUTATIVE (EUROFUNG)-RELATED"/>
    <property type="match status" value="1"/>
</dbReference>
<keyword evidence="1" id="KW-0349">Heme</keyword>
<sequence>MLERGCHHRATKRMSRYESGESLDDFFQALMHDKSGQAHNHDWGEIVAEVSITMNAGFDTTTVAMCNAWNYLFKDLVVFKTLREEADAVLDPDEVVAPYDKVKHLLYLRAVPDESLRLSPPPPPPQYGFGLPRRTPPEGCQVGNYCIPGHTSVSISAHVAHRYKFALPGQDREPERVDAMNTWRRTCQ</sequence>
<dbReference type="Proteomes" id="UP000777438">
    <property type="component" value="Unassembled WGS sequence"/>
</dbReference>
<reference evidence="4 5" key="1">
    <citation type="journal article" date="2021" name="Nat. Commun.">
        <title>Genetic determinants of endophytism in the Arabidopsis root mycobiome.</title>
        <authorList>
            <person name="Mesny F."/>
            <person name="Miyauchi S."/>
            <person name="Thiergart T."/>
            <person name="Pickel B."/>
            <person name="Atanasova L."/>
            <person name="Karlsson M."/>
            <person name="Huettel B."/>
            <person name="Barry K.W."/>
            <person name="Haridas S."/>
            <person name="Chen C."/>
            <person name="Bauer D."/>
            <person name="Andreopoulos W."/>
            <person name="Pangilinan J."/>
            <person name="LaButti K."/>
            <person name="Riley R."/>
            <person name="Lipzen A."/>
            <person name="Clum A."/>
            <person name="Drula E."/>
            <person name="Henrissat B."/>
            <person name="Kohler A."/>
            <person name="Grigoriev I.V."/>
            <person name="Martin F.M."/>
            <person name="Hacquard S."/>
        </authorList>
    </citation>
    <scope>NUCLEOTIDE SEQUENCE [LARGE SCALE GENOMIC DNA]</scope>
    <source>
        <strain evidence="4 5">MPI-CAGE-CH-0241</strain>
    </source>
</reference>
<dbReference type="GO" id="GO:0020037">
    <property type="term" value="F:heme binding"/>
    <property type="evidence" value="ECO:0007669"/>
    <property type="project" value="InterPro"/>
</dbReference>
<keyword evidence="5" id="KW-1185">Reference proteome</keyword>
<evidence type="ECO:0000313" key="5">
    <source>
        <dbReference type="Proteomes" id="UP000777438"/>
    </source>
</evidence>